<reference evidence="8 9" key="2">
    <citation type="submission" date="2019-01" db="EMBL/GenBank/DDBJ databases">
        <title>The decoding of complex shrimp genome reveals the adaptation for benthos swimmer, frequently molting mechanism and breeding impact on genome.</title>
        <authorList>
            <person name="Sun Y."/>
            <person name="Gao Y."/>
            <person name="Yu Y."/>
        </authorList>
    </citation>
    <scope>NUCLEOTIDE SEQUENCE [LARGE SCALE GENOMIC DNA]</scope>
    <source>
        <tissue evidence="8">Muscle</tissue>
    </source>
</reference>
<dbReference type="Pfam" id="PF00892">
    <property type="entry name" value="EamA"/>
    <property type="match status" value="2"/>
</dbReference>
<evidence type="ECO:0000256" key="6">
    <source>
        <dbReference type="SAM" id="Phobius"/>
    </source>
</evidence>
<dbReference type="PANTHER" id="PTHR22911">
    <property type="entry name" value="ACYL-MALONYL CONDENSING ENZYME-RELATED"/>
    <property type="match status" value="1"/>
</dbReference>
<dbReference type="Gene3D" id="1.10.3730.20">
    <property type="match status" value="1"/>
</dbReference>
<evidence type="ECO:0000313" key="8">
    <source>
        <dbReference type="EMBL" id="ROT65412.1"/>
    </source>
</evidence>
<dbReference type="SUPFAM" id="SSF103481">
    <property type="entry name" value="Multidrug resistance efflux transporter EmrE"/>
    <property type="match status" value="2"/>
</dbReference>
<protein>
    <submittedName>
        <fullName evidence="8">Putative solute carrier family 35 member G1</fullName>
    </submittedName>
</protein>
<comment type="subcellular location">
    <subcellularLocation>
        <location evidence="1">Membrane</location>
        <topology evidence="1">Multi-pass membrane protein</topology>
    </subcellularLocation>
</comment>
<proteinExistence type="predicted"/>
<feature type="transmembrane region" description="Helical" evidence="6">
    <location>
        <begin position="373"/>
        <end position="392"/>
    </location>
</feature>
<feature type="transmembrane region" description="Helical" evidence="6">
    <location>
        <begin position="433"/>
        <end position="451"/>
    </location>
</feature>
<keyword evidence="2 6" id="KW-0812">Transmembrane</keyword>
<feature type="transmembrane region" description="Helical" evidence="6">
    <location>
        <begin position="278"/>
        <end position="299"/>
    </location>
</feature>
<evidence type="ECO:0000256" key="3">
    <source>
        <dbReference type="ARBA" id="ARBA00022989"/>
    </source>
</evidence>
<feature type="compositionally biased region" description="Basic residues" evidence="5">
    <location>
        <begin position="1"/>
        <end position="16"/>
    </location>
</feature>
<feature type="transmembrane region" description="Helical" evidence="6">
    <location>
        <begin position="341"/>
        <end position="361"/>
    </location>
</feature>
<sequence length="497" mass="54980">MVRPNAHHHLRLHRPGAHATNAGHTTTPPDAGIELEPLVEDDRGAEAALRPERRYQASGFGAAGARPSRLLWPPPHYPHPPKKHRIPVIPTPTPTHQKNPLPRPPFPRRRGALTRNPVLQIGRERGRVRAAPRGSVHGRAVFALLLALLAHRQEVPSADRETIKVFHFKKLILSNCALALPIPQAFDNECSVQRHYPKRLYAKRHYLRPSEFQVLADVSPMELAVFRFVGILLPTLPLLIRRGDPPFPRGRRLMLMLRGLVGATSLMLQFYAFRHMPLADASVIVFSVPVFVAVFARVFLGEPCGLFHGVVILLTLAGVILIARPPLLFGSLSDAYTTENWWGAAAAISGTVVAANVYVILRVLKGLHFSVIMTNFALVALVLTPLVSWFSGDGCVPRCGNERYLILAIGIFSFGGQILLTKALQLEQAGPVSIARTADVVFAFIWQAIFFQEFPDSLSLMGALLVTSCVFLTGLRKWVISLPETSSARRRLRCLMC</sequence>
<name>A0A423SMI4_PENVA</name>
<feature type="transmembrane region" description="Helical" evidence="6">
    <location>
        <begin position="404"/>
        <end position="421"/>
    </location>
</feature>
<dbReference type="EMBL" id="QCYY01003087">
    <property type="protein sequence ID" value="ROT65412.1"/>
    <property type="molecule type" value="Genomic_DNA"/>
</dbReference>
<dbReference type="STRING" id="6689.A0A423SMI4"/>
<evidence type="ECO:0000313" key="9">
    <source>
        <dbReference type="Proteomes" id="UP000283509"/>
    </source>
</evidence>
<organism evidence="8 9">
    <name type="scientific">Penaeus vannamei</name>
    <name type="common">Whiteleg shrimp</name>
    <name type="synonym">Litopenaeus vannamei</name>
    <dbReference type="NCBI Taxonomy" id="6689"/>
    <lineage>
        <taxon>Eukaryota</taxon>
        <taxon>Metazoa</taxon>
        <taxon>Ecdysozoa</taxon>
        <taxon>Arthropoda</taxon>
        <taxon>Crustacea</taxon>
        <taxon>Multicrustacea</taxon>
        <taxon>Malacostraca</taxon>
        <taxon>Eumalacostraca</taxon>
        <taxon>Eucarida</taxon>
        <taxon>Decapoda</taxon>
        <taxon>Dendrobranchiata</taxon>
        <taxon>Penaeoidea</taxon>
        <taxon>Penaeidae</taxon>
        <taxon>Penaeus</taxon>
    </lineage>
</organism>
<feature type="domain" description="EamA" evidence="7">
    <location>
        <begin position="214"/>
        <end position="323"/>
    </location>
</feature>
<feature type="transmembrane region" description="Helical" evidence="6">
    <location>
        <begin position="223"/>
        <end position="241"/>
    </location>
</feature>
<dbReference type="AlphaFoldDB" id="A0A423SMI4"/>
<feature type="transmembrane region" description="Helical" evidence="6">
    <location>
        <begin position="253"/>
        <end position="272"/>
    </location>
</feature>
<keyword evidence="4 6" id="KW-0472">Membrane</keyword>
<comment type="caution">
    <text evidence="8">The sequence shown here is derived from an EMBL/GenBank/DDBJ whole genome shotgun (WGS) entry which is preliminary data.</text>
</comment>
<keyword evidence="9" id="KW-1185">Reference proteome</keyword>
<feature type="transmembrane region" description="Helical" evidence="6">
    <location>
        <begin position="457"/>
        <end position="475"/>
    </location>
</feature>
<evidence type="ECO:0000256" key="5">
    <source>
        <dbReference type="SAM" id="MobiDB-lite"/>
    </source>
</evidence>
<feature type="domain" description="EamA" evidence="7">
    <location>
        <begin position="342"/>
        <end position="473"/>
    </location>
</feature>
<accession>A0A423SMI4</accession>
<evidence type="ECO:0000256" key="2">
    <source>
        <dbReference type="ARBA" id="ARBA00022692"/>
    </source>
</evidence>
<dbReference type="PANTHER" id="PTHR22911:SF6">
    <property type="entry name" value="SOLUTE CARRIER FAMILY 35 MEMBER G1"/>
    <property type="match status" value="1"/>
</dbReference>
<feature type="transmembrane region" description="Helical" evidence="6">
    <location>
        <begin position="306"/>
        <end position="329"/>
    </location>
</feature>
<evidence type="ECO:0000256" key="1">
    <source>
        <dbReference type="ARBA" id="ARBA00004141"/>
    </source>
</evidence>
<dbReference type="GO" id="GO:0016020">
    <property type="term" value="C:membrane"/>
    <property type="evidence" value="ECO:0007669"/>
    <property type="project" value="UniProtKB-SubCell"/>
</dbReference>
<dbReference type="Proteomes" id="UP000283509">
    <property type="component" value="Unassembled WGS sequence"/>
</dbReference>
<feature type="region of interest" description="Disordered" evidence="5">
    <location>
        <begin position="92"/>
        <end position="111"/>
    </location>
</feature>
<feature type="region of interest" description="Disordered" evidence="5">
    <location>
        <begin position="1"/>
        <end position="31"/>
    </location>
</feature>
<feature type="compositionally biased region" description="Low complexity" evidence="5">
    <location>
        <begin position="17"/>
        <end position="29"/>
    </location>
</feature>
<dbReference type="InterPro" id="IPR037185">
    <property type="entry name" value="EmrE-like"/>
</dbReference>
<keyword evidence="3 6" id="KW-1133">Transmembrane helix</keyword>
<dbReference type="OrthoDB" id="306876at2759"/>
<gene>
    <name evidence="8" type="ORF">C7M84_016616</name>
</gene>
<dbReference type="InterPro" id="IPR000620">
    <property type="entry name" value="EamA_dom"/>
</dbReference>
<evidence type="ECO:0000259" key="7">
    <source>
        <dbReference type="Pfam" id="PF00892"/>
    </source>
</evidence>
<evidence type="ECO:0000256" key="4">
    <source>
        <dbReference type="ARBA" id="ARBA00023136"/>
    </source>
</evidence>
<reference evidence="8 9" key="1">
    <citation type="submission" date="2018-04" db="EMBL/GenBank/DDBJ databases">
        <authorList>
            <person name="Zhang X."/>
            <person name="Yuan J."/>
            <person name="Li F."/>
            <person name="Xiang J."/>
        </authorList>
    </citation>
    <scope>NUCLEOTIDE SEQUENCE [LARGE SCALE GENOMIC DNA]</scope>
    <source>
        <tissue evidence="8">Muscle</tissue>
    </source>
</reference>